<gene>
    <name evidence="1" type="ORF">LEP1GSC058_1754</name>
</gene>
<evidence type="ECO:0000313" key="2">
    <source>
        <dbReference type="Proteomes" id="UP000014540"/>
    </source>
</evidence>
<comment type="caution">
    <text evidence="1">The sequence shown here is derived from an EMBL/GenBank/DDBJ whole genome shotgun (WGS) entry which is preliminary data.</text>
</comment>
<dbReference type="PROSITE" id="PS51257">
    <property type="entry name" value="PROKAR_LIPOPROTEIN"/>
    <property type="match status" value="1"/>
</dbReference>
<reference evidence="1" key="1">
    <citation type="submission" date="2013-04" db="EMBL/GenBank/DDBJ databases">
        <authorList>
            <person name="Harkins D.M."/>
            <person name="Durkin A.S."/>
            <person name="Selengut J.D."/>
            <person name="Sanka R."/>
            <person name="DePew J."/>
            <person name="Purushe J."/>
            <person name="Ahmed A."/>
            <person name="van der Linden H."/>
            <person name="Goris M.G.A."/>
            <person name="Hartskeerl R.A."/>
            <person name="Vinetz J.M."/>
            <person name="Sutton G.G."/>
            <person name="Nelson W.C."/>
            <person name="Fouts D.E."/>
        </authorList>
    </citation>
    <scope>NUCLEOTIDE SEQUENCE [LARGE SCALE GENOMIC DNA]</scope>
    <source>
        <strain evidence="1">BUT 6</strain>
    </source>
</reference>
<dbReference type="Proteomes" id="UP000014540">
    <property type="component" value="Unassembled WGS sequence"/>
</dbReference>
<keyword evidence="1" id="KW-0449">Lipoprotein</keyword>
<dbReference type="STRING" id="1193011.LEP1GSC058_1754"/>
<keyword evidence="2" id="KW-1185">Reference proteome</keyword>
<name>S3UZK6_9LEPT</name>
<dbReference type="AlphaFoldDB" id="S3UZK6"/>
<accession>S3UZK6</accession>
<proteinExistence type="predicted"/>
<sequence length="113" mass="12214">MRFNLLILGTIIALLVIGCNSTPLVIPADPAVKPLTKGQTISSYPISAESCGFQLLLFIPIGINSRHGEAYAKLTSLAAGSKISDLRMEESWYYAFVGTGYCTRFSALANRIN</sequence>
<evidence type="ECO:0000313" key="1">
    <source>
        <dbReference type="EMBL" id="EPG74648.1"/>
    </source>
</evidence>
<organism evidence="1 2">
    <name type="scientific">Leptospira fainei serovar Hurstbridge str. BUT 6</name>
    <dbReference type="NCBI Taxonomy" id="1193011"/>
    <lineage>
        <taxon>Bacteria</taxon>
        <taxon>Pseudomonadati</taxon>
        <taxon>Spirochaetota</taxon>
        <taxon>Spirochaetia</taxon>
        <taxon>Leptospirales</taxon>
        <taxon>Leptospiraceae</taxon>
        <taxon>Leptospira</taxon>
    </lineage>
</organism>
<dbReference type="OrthoDB" id="7065089at2"/>
<protein>
    <submittedName>
        <fullName evidence="1">Lipoprotein</fullName>
    </submittedName>
</protein>
<dbReference type="EMBL" id="AKWZ02000009">
    <property type="protein sequence ID" value="EPG74648.1"/>
    <property type="molecule type" value="Genomic_DNA"/>
</dbReference>
<dbReference type="RefSeq" id="WP_016549211.1">
    <property type="nucleotide sequence ID" value="NZ_AKWZ02000009.1"/>
</dbReference>